<name>A0ABV3Q6Y3_9BACL</name>
<dbReference type="Proteomes" id="UP001556040">
    <property type="component" value="Unassembled WGS sequence"/>
</dbReference>
<dbReference type="PANTHER" id="PTHR11786">
    <property type="entry name" value="N-HYDROXYARYLAMINE O-ACETYLTRANSFERASE"/>
    <property type="match status" value="1"/>
</dbReference>
<evidence type="ECO:0000313" key="4">
    <source>
        <dbReference type="Proteomes" id="UP001556040"/>
    </source>
</evidence>
<dbReference type="Gene3D" id="3.30.2140.20">
    <property type="match status" value="1"/>
</dbReference>
<accession>A0ABV3Q6Y3</accession>
<dbReference type="PRINTS" id="PR01543">
    <property type="entry name" value="ANATRNSFRASE"/>
</dbReference>
<evidence type="ECO:0000256" key="2">
    <source>
        <dbReference type="RuleBase" id="RU003452"/>
    </source>
</evidence>
<sequence length="259" mass="29985">MNINDYLKRINIEKNITPNLECLSHLQQQHMLTIPFENLDVLEGREITLDINALFNKIVLEKRGGFCYELNGLFYWLLQELGFETYMLSGSVLSSEGKYGPEFDHMALLVRLDEDYLVDVGFGDSVRSPLAMLGKGNEDISGSYRVKPDPSHLNRYLSQKKMDEKWISKLRFTTTPRQFNEFEEMCNYQQTSPQSHFTQKLTITLATEDGRMTLSEESLTITKRDIKTQVTISSQKERERILRDKFGLADRTSKITKSC</sequence>
<comment type="similarity">
    <text evidence="1 2">Belongs to the arylamine N-acetyltransferase family.</text>
</comment>
<keyword evidence="4" id="KW-1185">Reference proteome</keyword>
<dbReference type="EMBL" id="JBFMIA010000022">
    <property type="protein sequence ID" value="MEW9503084.1"/>
    <property type="molecule type" value="Genomic_DNA"/>
</dbReference>
<evidence type="ECO:0000256" key="1">
    <source>
        <dbReference type="ARBA" id="ARBA00006547"/>
    </source>
</evidence>
<dbReference type="Pfam" id="PF00797">
    <property type="entry name" value="Acetyltransf_2"/>
    <property type="match status" value="1"/>
</dbReference>
<reference evidence="3 4" key="1">
    <citation type="journal article" date="1979" name="Int. J. Syst. Evol. Microbiol.">
        <title>Bacillus globisporus subsp. marinus subsp. nov.</title>
        <authorList>
            <person name="Liu H."/>
        </authorList>
    </citation>
    <scope>NUCLEOTIDE SEQUENCE [LARGE SCALE GENOMIC DNA]</scope>
    <source>
        <strain evidence="3 4">DSM 1297</strain>
    </source>
</reference>
<gene>
    <name evidence="3" type="ORF">AB1471_14955</name>
</gene>
<evidence type="ECO:0000313" key="3">
    <source>
        <dbReference type="EMBL" id="MEW9503084.1"/>
    </source>
</evidence>
<dbReference type="PANTHER" id="PTHR11786:SF0">
    <property type="entry name" value="ARYLAMINE N-ACETYLTRANSFERASE 4-RELATED"/>
    <property type="match status" value="1"/>
</dbReference>
<dbReference type="InterPro" id="IPR038765">
    <property type="entry name" value="Papain-like_cys_pep_sf"/>
</dbReference>
<proteinExistence type="inferred from homology"/>
<dbReference type="RefSeq" id="WP_367780573.1">
    <property type="nucleotide sequence ID" value="NZ_JBFMIA010000022.1"/>
</dbReference>
<protein>
    <submittedName>
        <fullName evidence="3">Arylamine N-acetyltransferase</fullName>
    </submittedName>
</protein>
<organism evidence="3 4">
    <name type="scientific">Jeotgalibacillus marinus</name>
    <dbReference type="NCBI Taxonomy" id="86667"/>
    <lineage>
        <taxon>Bacteria</taxon>
        <taxon>Bacillati</taxon>
        <taxon>Bacillota</taxon>
        <taxon>Bacilli</taxon>
        <taxon>Bacillales</taxon>
        <taxon>Caryophanaceae</taxon>
        <taxon>Jeotgalibacillus</taxon>
    </lineage>
</organism>
<dbReference type="SUPFAM" id="SSF54001">
    <property type="entry name" value="Cysteine proteinases"/>
    <property type="match status" value="1"/>
</dbReference>
<dbReference type="InterPro" id="IPR001447">
    <property type="entry name" value="Arylamine_N-AcTrfase"/>
</dbReference>
<comment type="caution">
    <text evidence="3">The sequence shown here is derived from an EMBL/GenBank/DDBJ whole genome shotgun (WGS) entry which is preliminary data.</text>
</comment>
<dbReference type="InterPro" id="IPR053710">
    <property type="entry name" value="Arylamine_NAT_domain_sf"/>
</dbReference>